<dbReference type="Proteomes" id="UP001165481">
    <property type="component" value="Unassembled WGS sequence"/>
</dbReference>
<evidence type="ECO:0000313" key="3">
    <source>
        <dbReference type="EMBL" id="MDL2059951.1"/>
    </source>
</evidence>
<feature type="chain" id="PRO_5046825620" description="PET hydrolase/cutinase-like domain-containing protein" evidence="1">
    <location>
        <begin position="32"/>
        <end position="307"/>
    </location>
</feature>
<sequence length="307" mass="33987">MHSLFGRARRLVQGVLALCSLSALFSAPGAALGSAVPDRYETAVKTQAPLEQKYLRPGPFPTANLEHPVPEKWKKYIVWYPAGLAEAEKARPVLVLCNGTGVRASSAAAMMRHFASWGFIILGSEDENSWEGLSAQKSLEWLLAENERKGSVFYRRVDRKAVGAFGHSQGGVGAVNAVTVQPGRRLYKAAAVESPTGLPLARNLKWTYAPEKVEIPVFYLAGSGFFDSRIIIPPQELLRLFELSSRSPFRVMAIRRESDHGEMLYKADGYVTAWFLYWLQGDKAAGAVFRKGGELARNPLYEKVRIE</sequence>
<keyword evidence="1" id="KW-0732">Signal</keyword>
<keyword evidence="4" id="KW-1185">Reference proteome</keyword>
<comment type="caution">
    <text evidence="3">The sequence shown here is derived from an EMBL/GenBank/DDBJ whole genome shotgun (WGS) entry which is preliminary data.</text>
</comment>
<feature type="domain" description="PET hydrolase/cutinase-like" evidence="2">
    <location>
        <begin position="76"/>
        <end position="192"/>
    </location>
</feature>
<evidence type="ECO:0000259" key="2">
    <source>
        <dbReference type="Pfam" id="PF12740"/>
    </source>
</evidence>
<accession>A0ABT7INI8</accession>
<name>A0ABT7INI8_9BURK</name>
<reference evidence="3" key="1">
    <citation type="submission" date="2023-03" db="EMBL/GenBank/DDBJ databases">
        <title>Mesosutterella sp. nov. isolated from porcine feces.</title>
        <authorList>
            <person name="Yu S."/>
        </authorList>
    </citation>
    <scope>NUCLEOTIDE SEQUENCE</scope>
    <source>
        <strain evidence="3">AGMB02718</strain>
    </source>
</reference>
<evidence type="ECO:0000256" key="1">
    <source>
        <dbReference type="SAM" id="SignalP"/>
    </source>
</evidence>
<dbReference type="RefSeq" id="WP_243376404.1">
    <property type="nucleotide sequence ID" value="NZ_JAKZJU020000001.1"/>
</dbReference>
<dbReference type="SUPFAM" id="SSF53474">
    <property type="entry name" value="alpha/beta-Hydrolases"/>
    <property type="match status" value="1"/>
</dbReference>
<proteinExistence type="predicted"/>
<organism evidence="3 4">
    <name type="scientific">Mesosutterella faecium</name>
    <dbReference type="NCBI Taxonomy" id="2925194"/>
    <lineage>
        <taxon>Bacteria</taxon>
        <taxon>Pseudomonadati</taxon>
        <taxon>Pseudomonadota</taxon>
        <taxon>Betaproteobacteria</taxon>
        <taxon>Burkholderiales</taxon>
        <taxon>Sutterellaceae</taxon>
        <taxon>Mesosutterella</taxon>
    </lineage>
</organism>
<evidence type="ECO:0000313" key="4">
    <source>
        <dbReference type="Proteomes" id="UP001165481"/>
    </source>
</evidence>
<protein>
    <recommendedName>
        <fullName evidence="2">PET hydrolase/cutinase-like domain-containing protein</fullName>
    </recommendedName>
</protein>
<dbReference type="Pfam" id="PF12740">
    <property type="entry name" value="PETase"/>
    <property type="match status" value="1"/>
</dbReference>
<dbReference type="EMBL" id="JAKZJU020000001">
    <property type="protein sequence ID" value="MDL2059951.1"/>
    <property type="molecule type" value="Genomic_DNA"/>
</dbReference>
<dbReference type="InterPro" id="IPR041127">
    <property type="entry name" value="PET_hydrolase/cutinase-like"/>
</dbReference>
<dbReference type="Gene3D" id="3.40.50.1820">
    <property type="entry name" value="alpha/beta hydrolase"/>
    <property type="match status" value="1"/>
</dbReference>
<feature type="signal peptide" evidence="1">
    <location>
        <begin position="1"/>
        <end position="31"/>
    </location>
</feature>
<dbReference type="InterPro" id="IPR029058">
    <property type="entry name" value="AB_hydrolase_fold"/>
</dbReference>
<gene>
    <name evidence="3" type="ORF">MUN46_008410</name>
</gene>